<accession>A0ABX9Q740</accession>
<evidence type="ECO:0000313" key="8">
    <source>
        <dbReference type="Proteomes" id="UP000278907"/>
    </source>
</evidence>
<sequence length="261" mass="28862">MSRPADPKARSALIAAARAEFARRGVKGARVGDITAACGLSKGAFYLHFPSKEGLFGSLVEAFVKELERVSLKRLTCMEHFRAEHGQPGPADVAACSERYQHFLRMEAASDLEMLELMWESREVVTTLIVGSQDTAFESVMWDLVDREVDRISQEFRHLQGHHGESPDVDPGLFGSFVVGTYLLLARQMGRLTHKPDLASWATGIQRLMHEGTAPRSKPLPSSQTLLAPPAPVAARTPSTPSTRRRHARAANPHRPPRKRP</sequence>
<dbReference type="EMBL" id="RAWI01000424">
    <property type="protein sequence ID" value="RKH93008.1"/>
    <property type="molecule type" value="Genomic_DNA"/>
</dbReference>
<dbReference type="InterPro" id="IPR050109">
    <property type="entry name" value="HTH-type_TetR-like_transc_reg"/>
</dbReference>
<keyword evidence="1" id="KW-0805">Transcription regulation</keyword>
<keyword evidence="8" id="KW-1185">Reference proteome</keyword>
<evidence type="ECO:0000256" key="3">
    <source>
        <dbReference type="ARBA" id="ARBA00023163"/>
    </source>
</evidence>
<evidence type="ECO:0000313" key="7">
    <source>
        <dbReference type="EMBL" id="RKH93008.1"/>
    </source>
</evidence>
<feature type="DNA-binding region" description="H-T-H motif" evidence="4">
    <location>
        <begin position="30"/>
        <end position="49"/>
    </location>
</feature>
<feature type="domain" description="HTH tetR-type" evidence="6">
    <location>
        <begin position="7"/>
        <end position="67"/>
    </location>
</feature>
<proteinExistence type="predicted"/>
<evidence type="ECO:0000256" key="1">
    <source>
        <dbReference type="ARBA" id="ARBA00023015"/>
    </source>
</evidence>
<dbReference type="PRINTS" id="PR00455">
    <property type="entry name" value="HTHTETR"/>
</dbReference>
<evidence type="ECO:0000259" key="6">
    <source>
        <dbReference type="PROSITE" id="PS50977"/>
    </source>
</evidence>
<comment type="caution">
    <text evidence="7">The sequence shown here is derived from an EMBL/GenBank/DDBJ whole genome shotgun (WGS) entry which is preliminary data.</text>
</comment>
<evidence type="ECO:0000256" key="4">
    <source>
        <dbReference type="PROSITE-ProRule" id="PRU00335"/>
    </source>
</evidence>
<evidence type="ECO:0000256" key="5">
    <source>
        <dbReference type="SAM" id="MobiDB-lite"/>
    </source>
</evidence>
<dbReference type="SUPFAM" id="SSF46689">
    <property type="entry name" value="Homeodomain-like"/>
    <property type="match status" value="1"/>
</dbReference>
<dbReference type="Pfam" id="PF00440">
    <property type="entry name" value="TetR_N"/>
    <property type="match status" value="1"/>
</dbReference>
<dbReference type="RefSeq" id="WP_120537652.1">
    <property type="nucleotide sequence ID" value="NZ_RAWI01000424.1"/>
</dbReference>
<keyword evidence="2 4" id="KW-0238">DNA-binding</keyword>
<keyword evidence="3" id="KW-0804">Transcription</keyword>
<dbReference type="PANTHER" id="PTHR30055:SF234">
    <property type="entry name" value="HTH-TYPE TRANSCRIPTIONAL REGULATOR BETI"/>
    <property type="match status" value="1"/>
</dbReference>
<dbReference type="Gene3D" id="1.10.357.10">
    <property type="entry name" value="Tetracycline Repressor, domain 2"/>
    <property type="match status" value="1"/>
</dbReference>
<dbReference type="InterPro" id="IPR009057">
    <property type="entry name" value="Homeodomain-like_sf"/>
</dbReference>
<dbReference type="PANTHER" id="PTHR30055">
    <property type="entry name" value="HTH-TYPE TRANSCRIPTIONAL REGULATOR RUTR"/>
    <property type="match status" value="1"/>
</dbReference>
<reference evidence="7 8" key="1">
    <citation type="submission" date="2018-09" db="EMBL/GenBank/DDBJ databases">
        <authorList>
            <person name="Livingstone P.G."/>
            <person name="Whitworth D.E."/>
        </authorList>
    </citation>
    <scope>NUCLEOTIDE SEQUENCE [LARGE SCALE GENOMIC DNA]</scope>
    <source>
        <strain evidence="7 8">CA031B</strain>
    </source>
</reference>
<dbReference type="InterPro" id="IPR001647">
    <property type="entry name" value="HTH_TetR"/>
</dbReference>
<evidence type="ECO:0000256" key="2">
    <source>
        <dbReference type="ARBA" id="ARBA00023125"/>
    </source>
</evidence>
<feature type="region of interest" description="Disordered" evidence="5">
    <location>
        <begin position="212"/>
        <end position="261"/>
    </location>
</feature>
<organism evidence="7 8">
    <name type="scientific">Corallococcus praedator</name>
    <dbReference type="NCBI Taxonomy" id="2316724"/>
    <lineage>
        <taxon>Bacteria</taxon>
        <taxon>Pseudomonadati</taxon>
        <taxon>Myxococcota</taxon>
        <taxon>Myxococcia</taxon>
        <taxon>Myxococcales</taxon>
        <taxon>Cystobacterineae</taxon>
        <taxon>Myxococcaceae</taxon>
        <taxon>Corallococcus</taxon>
    </lineage>
</organism>
<dbReference type="PROSITE" id="PS50977">
    <property type="entry name" value="HTH_TETR_2"/>
    <property type="match status" value="1"/>
</dbReference>
<name>A0ABX9Q740_9BACT</name>
<protein>
    <submittedName>
        <fullName evidence="7">TetR/AcrR family transcriptional regulator</fullName>
    </submittedName>
</protein>
<dbReference type="Proteomes" id="UP000278907">
    <property type="component" value="Unassembled WGS sequence"/>
</dbReference>
<gene>
    <name evidence="7" type="ORF">D7Y13_34980</name>
</gene>